<keyword evidence="2 5" id="KW-0503">Monooxygenase</keyword>
<dbReference type="PANTHER" id="PTHR13789:SF309">
    <property type="entry name" value="PUTATIVE (AFU_ORTHOLOGUE AFUA_6G14510)-RELATED"/>
    <property type="match status" value="1"/>
</dbReference>
<proteinExistence type="predicted"/>
<dbReference type="SUPFAM" id="SSF51905">
    <property type="entry name" value="FAD/NAD(P)-binding domain"/>
    <property type="match status" value="1"/>
</dbReference>
<dbReference type="Gene3D" id="3.50.50.60">
    <property type="entry name" value="FAD/NAD(P)-binding domain"/>
    <property type="match status" value="1"/>
</dbReference>
<dbReference type="GO" id="GO:0004497">
    <property type="term" value="F:monooxygenase activity"/>
    <property type="evidence" value="ECO:0007669"/>
    <property type="project" value="UniProtKB-KW"/>
</dbReference>
<dbReference type="InterPro" id="IPR050493">
    <property type="entry name" value="FAD-dep_Monooxygenase_BioMet"/>
</dbReference>
<evidence type="ECO:0000313" key="5">
    <source>
        <dbReference type="EMBL" id="MFD1516662.1"/>
    </source>
</evidence>
<dbReference type="RefSeq" id="WP_344725547.1">
    <property type="nucleotide sequence ID" value="NZ_BAAAUS010000034.1"/>
</dbReference>
<name>A0ABW4EQH7_9PSEU</name>
<evidence type="ECO:0000256" key="2">
    <source>
        <dbReference type="ARBA" id="ARBA00023033"/>
    </source>
</evidence>
<dbReference type="EMBL" id="JBHUCO010000005">
    <property type="protein sequence ID" value="MFD1516662.1"/>
    <property type="molecule type" value="Genomic_DNA"/>
</dbReference>
<organism evidence="5 6">
    <name type="scientific">Pseudonocardia yunnanensis</name>
    <dbReference type="NCBI Taxonomy" id="58107"/>
    <lineage>
        <taxon>Bacteria</taxon>
        <taxon>Bacillati</taxon>
        <taxon>Actinomycetota</taxon>
        <taxon>Actinomycetes</taxon>
        <taxon>Pseudonocardiales</taxon>
        <taxon>Pseudonocardiaceae</taxon>
        <taxon>Pseudonocardia</taxon>
    </lineage>
</organism>
<keyword evidence="1" id="KW-0560">Oxidoreductase</keyword>
<evidence type="ECO:0000259" key="4">
    <source>
        <dbReference type="Pfam" id="PF01494"/>
    </source>
</evidence>
<dbReference type="Pfam" id="PF01494">
    <property type="entry name" value="FAD_binding_3"/>
    <property type="match status" value="1"/>
</dbReference>
<feature type="domain" description="FAD-binding" evidence="4">
    <location>
        <begin position="2"/>
        <end position="344"/>
    </location>
</feature>
<dbReference type="PRINTS" id="PR00420">
    <property type="entry name" value="RNGMNOXGNASE"/>
</dbReference>
<reference evidence="6" key="1">
    <citation type="journal article" date="2019" name="Int. J. Syst. Evol. Microbiol.">
        <title>The Global Catalogue of Microorganisms (GCM) 10K type strain sequencing project: providing services to taxonomists for standard genome sequencing and annotation.</title>
        <authorList>
            <consortium name="The Broad Institute Genomics Platform"/>
            <consortium name="The Broad Institute Genome Sequencing Center for Infectious Disease"/>
            <person name="Wu L."/>
            <person name="Ma J."/>
        </authorList>
    </citation>
    <scope>NUCLEOTIDE SEQUENCE [LARGE SCALE GENOMIC DNA]</scope>
    <source>
        <strain evidence="6">CCM 7043</strain>
    </source>
</reference>
<evidence type="ECO:0000313" key="6">
    <source>
        <dbReference type="Proteomes" id="UP001597114"/>
    </source>
</evidence>
<gene>
    <name evidence="5" type="ORF">ACFSJD_04135</name>
</gene>
<sequence>MTHAVIIGGGIAGAVTAVALHKAGIGSTVCEAYPTLADDVGAFLTLGVNGMDALAAVGLDGAVAAAGEPARRIEVYDADGAKVGEGPLTGADTHDLVPRTFLRSALYRVLLDEAERRGVRVERGRRLVDATTSDGQVRAVFADGSHAHGDLLVGADGVWSVTRGLLDPDAPAPRYTGQHIVYGFSTAAPVAVPADTYRMVRGRRAFFGVIGGPRGGLWWFARVPAPELTKAEHAGMTTQWWQDRLVDVFGDDGGPAVEVVAATDRIVGHNDYDIATVPTWHRGQMTIAGDAAHAASPSAGQGASMAIEDSVVLARCLRDVPDVPRAFATYEALRRPRVERLVEAAAALSSRKPQPQPTKRAQGGGDWIRDHHIDWDSPVEPD</sequence>
<evidence type="ECO:0000256" key="3">
    <source>
        <dbReference type="SAM" id="MobiDB-lite"/>
    </source>
</evidence>
<dbReference type="InterPro" id="IPR036188">
    <property type="entry name" value="FAD/NAD-bd_sf"/>
</dbReference>
<dbReference type="InterPro" id="IPR002938">
    <property type="entry name" value="FAD-bd"/>
</dbReference>
<evidence type="ECO:0000256" key="1">
    <source>
        <dbReference type="ARBA" id="ARBA00023002"/>
    </source>
</evidence>
<comment type="caution">
    <text evidence="5">The sequence shown here is derived from an EMBL/GenBank/DDBJ whole genome shotgun (WGS) entry which is preliminary data.</text>
</comment>
<accession>A0ABW4EQH7</accession>
<protein>
    <submittedName>
        <fullName evidence="5">FAD-dependent monooxygenase</fullName>
    </submittedName>
</protein>
<dbReference type="Proteomes" id="UP001597114">
    <property type="component" value="Unassembled WGS sequence"/>
</dbReference>
<dbReference type="PANTHER" id="PTHR13789">
    <property type="entry name" value="MONOOXYGENASE"/>
    <property type="match status" value="1"/>
</dbReference>
<feature type="region of interest" description="Disordered" evidence="3">
    <location>
        <begin position="346"/>
        <end position="382"/>
    </location>
</feature>
<keyword evidence="6" id="KW-1185">Reference proteome</keyword>